<keyword evidence="3" id="KW-1133">Transmembrane helix</keyword>
<evidence type="ECO:0000256" key="3">
    <source>
        <dbReference type="ARBA" id="ARBA00022989"/>
    </source>
</evidence>
<dbReference type="Gene3D" id="1.50.40.10">
    <property type="entry name" value="Mitochondrial carrier domain"/>
    <property type="match status" value="1"/>
</dbReference>
<dbReference type="EMBL" id="JAPEVG010000591">
    <property type="protein sequence ID" value="KAJ8457157.1"/>
    <property type="molecule type" value="Genomic_DNA"/>
</dbReference>
<organism evidence="5 6">
    <name type="scientific">Trametes cubensis</name>
    <dbReference type="NCBI Taxonomy" id="1111947"/>
    <lineage>
        <taxon>Eukaryota</taxon>
        <taxon>Fungi</taxon>
        <taxon>Dikarya</taxon>
        <taxon>Basidiomycota</taxon>
        <taxon>Agaricomycotina</taxon>
        <taxon>Agaricomycetes</taxon>
        <taxon>Polyporales</taxon>
        <taxon>Polyporaceae</taxon>
        <taxon>Trametes</taxon>
    </lineage>
</organism>
<protein>
    <submittedName>
        <fullName evidence="5">Uncharacterized protein</fullName>
    </submittedName>
</protein>
<comment type="caution">
    <text evidence="5">The sequence shown here is derived from an EMBL/GenBank/DDBJ whole genome shotgun (WGS) entry which is preliminary data.</text>
</comment>
<evidence type="ECO:0000313" key="5">
    <source>
        <dbReference type="EMBL" id="KAJ8457157.1"/>
    </source>
</evidence>
<dbReference type="AlphaFoldDB" id="A0AAD7X641"/>
<evidence type="ECO:0000256" key="2">
    <source>
        <dbReference type="ARBA" id="ARBA00022692"/>
    </source>
</evidence>
<gene>
    <name evidence="5" type="ORF">ONZ51_g11698</name>
</gene>
<dbReference type="GO" id="GO:0016020">
    <property type="term" value="C:membrane"/>
    <property type="evidence" value="ECO:0007669"/>
    <property type="project" value="UniProtKB-SubCell"/>
</dbReference>
<comment type="subcellular location">
    <subcellularLocation>
        <location evidence="1">Membrane</location>
    </subcellularLocation>
</comment>
<keyword evidence="6" id="KW-1185">Reference proteome</keyword>
<name>A0AAD7X641_9APHY</name>
<evidence type="ECO:0000313" key="6">
    <source>
        <dbReference type="Proteomes" id="UP001215151"/>
    </source>
</evidence>
<keyword evidence="4" id="KW-0472">Membrane</keyword>
<evidence type="ECO:0000256" key="4">
    <source>
        <dbReference type="ARBA" id="ARBA00023136"/>
    </source>
</evidence>
<reference evidence="5" key="1">
    <citation type="submission" date="2022-11" db="EMBL/GenBank/DDBJ databases">
        <title>Genome Sequence of Cubamyces cubensis.</title>
        <authorList>
            <person name="Buettner E."/>
        </authorList>
    </citation>
    <scope>NUCLEOTIDE SEQUENCE</scope>
    <source>
        <strain evidence="5">MPL-01</strain>
    </source>
</reference>
<keyword evidence="2" id="KW-0812">Transmembrane</keyword>
<proteinExistence type="predicted"/>
<dbReference type="SUPFAM" id="SSF103506">
    <property type="entry name" value="Mitochondrial carrier"/>
    <property type="match status" value="1"/>
</dbReference>
<accession>A0AAD7X641</accession>
<dbReference type="InterPro" id="IPR023395">
    <property type="entry name" value="MCP_dom_sf"/>
</dbReference>
<dbReference type="Proteomes" id="UP001215151">
    <property type="component" value="Unassembled WGS sequence"/>
</dbReference>
<evidence type="ECO:0000256" key="1">
    <source>
        <dbReference type="ARBA" id="ARBA00004370"/>
    </source>
</evidence>
<sequence>MLDCNDNEISLALHESPMDLSHRCVLAAMEAMRNPNAGVMGAGGPAHAVHFGAYELVMEFTGGNVEGANNEWIAMSRTRPHLYIVAGGLVGAAAGAVMTPPGVAKIILQTRGTSIDPEMRHCRGLADAFRTLWAEGLARVIEHGIPSPVYTNEERYYRSYGVVSKIAFRGRIFDAARPPPYGASYVQENSESERAIEQRY</sequence>